<evidence type="ECO:0000313" key="2">
    <source>
        <dbReference type="EMBL" id="CDW31298.1"/>
    </source>
</evidence>
<organism evidence="2">
    <name type="scientific">Lepeophtheirus salmonis</name>
    <name type="common">Salmon louse</name>
    <name type="synonym">Caligus salmonis</name>
    <dbReference type="NCBI Taxonomy" id="72036"/>
    <lineage>
        <taxon>Eukaryota</taxon>
        <taxon>Metazoa</taxon>
        <taxon>Ecdysozoa</taxon>
        <taxon>Arthropoda</taxon>
        <taxon>Crustacea</taxon>
        <taxon>Multicrustacea</taxon>
        <taxon>Hexanauplia</taxon>
        <taxon>Copepoda</taxon>
        <taxon>Siphonostomatoida</taxon>
        <taxon>Caligidae</taxon>
        <taxon>Lepeophtheirus</taxon>
    </lineage>
</organism>
<name>A0A0K2TZ76_LEPSM</name>
<dbReference type="AlphaFoldDB" id="A0A0K2TZ76"/>
<keyword evidence="1" id="KW-0812">Transmembrane</keyword>
<accession>A0A0K2TZ76</accession>
<proteinExistence type="predicted"/>
<evidence type="ECO:0000256" key="1">
    <source>
        <dbReference type="SAM" id="Phobius"/>
    </source>
</evidence>
<dbReference type="EMBL" id="HACA01013937">
    <property type="protein sequence ID" value="CDW31298.1"/>
    <property type="molecule type" value="Transcribed_RNA"/>
</dbReference>
<keyword evidence="1" id="KW-1133">Transmembrane helix</keyword>
<feature type="transmembrane region" description="Helical" evidence="1">
    <location>
        <begin position="62"/>
        <end position="80"/>
    </location>
</feature>
<reference evidence="2" key="1">
    <citation type="submission" date="2014-05" db="EMBL/GenBank/DDBJ databases">
        <authorList>
            <person name="Chronopoulou M."/>
        </authorList>
    </citation>
    <scope>NUCLEOTIDE SEQUENCE</scope>
    <source>
        <tissue evidence="2">Whole organism</tissue>
    </source>
</reference>
<keyword evidence="1" id="KW-0472">Membrane</keyword>
<sequence>MEPKSTDSARTATKFGFTYLKRTERSAITLPRECTLSSICLETIFVMIEPVRAMSHVLTIRISPFLFSSTLLPIKLFLFFRLRM</sequence>
<protein>
    <submittedName>
        <fullName evidence="2">Uncharacterized protein</fullName>
    </submittedName>
</protein>